<dbReference type="EMBL" id="JBHSEH010000024">
    <property type="protein sequence ID" value="MFC4427779.1"/>
    <property type="molecule type" value="Genomic_DNA"/>
</dbReference>
<dbReference type="PANTHER" id="PTHR31299:SF0">
    <property type="entry name" value="ESTERASE, PUTATIVE (AFU_ORTHOLOGUE AFUA_1G05850)-RELATED"/>
    <property type="match status" value="1"/>
</dbReference>
<reference evidence="3" key="1">
    <citation type="journal article" date="2019" name="Int. J. Syst. Evol. Microbiol.">
        <title>The Global Catalogue of Microorganisms (GCM) 10K type strain sequencing project: providing services to taxonomists for standard genome sequencing and annotation.</title>
        <authorList>
            <consortium name="The Broad Institute Genomics Platform"/>
            <consortium name="The Broad Institute Genome Sequencing Center for Infectious Disease"/>
            <person name="Wu L."/>
            <person name="Ma J."/>
        </authorList>
    </citation>
    <scope>NUCLEOTIDE SEQUENCE [LARGE SCALE GENOMIC DNA]</scope>
    <source>
        <strain evidence="3">CCUG 56029</strain>
    </source>
</reference>
<comment type="caution">
    <text evidence="2">The sequence shown here is derived from an EMBL/GenBank/DDBJ whole genome shotgun (WGS) entry which is preliminary data.</text>
</comment>
<dbReference type="Gene3D" id="3.30.1870.10">
    <property type="entry name" value="EreA-like, domain 2"/>
    <property type="match status" value="1"/>
</dbReference>
<evidence type="ECO:0000313" key="3">
    <source>
        <dbReference type="Proteomes" id="UP001595998"/>
    </source>
</evidence>
<dbReference type="PIRSF" id="PIRSF036794">
    <property type="entry name" value="UCP_erythr_ester"/>
    <property type="match status" value="1"/>
</dbReference>
<evidence type="ECO:0000313" key="2">
    <source>
        <dbReference type="EMBL" id="MFC4427779.1"/>
    </source>
</evidence>
<proteinExistence type="predicted"/>
<keyword evidence="3" id="KW-1185">Reference proteome</keyword>
<protein>
    <submittedName>
        <fullName evidence="2">Erythromycin esterase family protein</fullName>
    </submittedName>
</protein>
<feature type="signal peptide" evidence="1">
    <location>
        <begin position="1"/>
        <end position="20"/>
    </location>
</feature>
<feature type="chain" id="PRO_5045927450" evidence="1">
    <location>
        <begin position="21"/>
        <end position="448"/>
    </location>
</feature>
<organism evidence="2 3">
    <name type="scientific">Deinococcus navajonensis</name>
    <dbReference type="NCBI Taxonomy" id="309884"/>
    <lineage>
        <taxon>Bacteria</taxon>
        <taxon>Thermotogati</taxon>
        <taxon>Deinococcota</taxon>
        <taxon>Deinococci</taxon>
        <taxon>Deinococcales</taxon>
        <taxon>Deinococcaceae</taxon>
        <taxon>Deinococcus</taxon>
    </lineage>
</organism>
<accession>A0ABV8XQF0</accession>
<dbReference type="InterPro" id="IPR007815">
    <property type="entry name" value="Emycin_Estase"/>
</dbReference>
<dbReference type="CDD" id="cd14728">
    <property type="entry name" value="Ere-like"/>
    <property type="match status" value="1"/>
</dbReference>
<keyword evidence="1" id="KW-0732">Signal</keyword>
<dbReference type="PANTHER" id="PTHR31299">
    <property type="entry name" value="ESTERASE, PUTATIVE (AFU_ORTHOLOGUE AFUA_1G05850)-RELATED"/>
    <property type="match status" value="1"/>
</dbReference>
<dbReference type="Gene3D" id="3.40.1660.10">
    <property type="entry name" value="EreA-like (biosynthetic domain)"/>
    <property type="match status" value="1"/>
</dbReference>
<dbReference type="InterPro" id="IPR052036">
    <property type="entry name" value="Hydrolase/PRTase-associated"/>
</dbReference>
<name>A0ABV8XQF0_9DEIO</name>
<dbReference type="InterPro" id="IPR014622">
    <property type="entry name" value="UCP036794_erythomycin"/>
</dbReference>
<dbReference type="Pfam" id="PF05139">
    <property type="entry name" value="Erythro_esteras"/>
    <property type="match status" value="1"/>
</dbReference>
<evidence type="ECO:0000256" key="1">
    <source>
        <dbReference type="SAM" id="SignalP"/>
    </source>
</evidence>
<dbReference type="SUPFAM" id="SSF159501">
    <property type="entry name" value="EreA/ChaN-like"/>
    <property type="match status" value="1"/>
</dbReference>
<sequence>MLRPASAVLALGVLIGPCSAQTSPAALVAAVRSAALPLSELPQSYDPVLRAAAQAKLVLIGEATHGTHEFYRTRAEITKRLITEQGFDAVVVEGDWPDARRVNRFVRLEGTDRTPEQALSDFGRFPRWLWRNTVVRDFVAWQRILNSRLPRETRTAFYGMDLYSLPTSRVEVLRNLTSLDPGLAQRARSRYHCLAAIDPTLQDDLAQTDIEDAQTCGQNVDNVFADVRQLVAERGRRPGADREALFNLEQNARVVKNAVAYERASLDLFGGGSSWNIRDQHMAETLEAVRTHLGPDARVVVWAHNSHLGDARATEMGRHGELNVGQLVRQRYGAGALLVGMTTHTGTVTAAPEWDAPAQQMPVRPALAGSYERLFHDTGLPSFLLDLRRAPQGLAQERLERAIGVQYLPGTERVSHYFQASLPRQFDLVLHFDVTRALQPLDPAGTSP</sequence>
<dbReference type="Proteomes" id="UP001595998">
    <property type="component" value="Unassembled WGS sequence"/>
</dbReference>
<dbReference type="RefSeq" id="WP_380041597.1">
    <property type="nucleotide sequence ID" value="NZ_JBHSEH010000024.1"/>
</dbReference>
<dbReference type="Gene3D" id="1.20.1440.30">
    <property type="entry name" value="Biosynthetic Protein domain"/>
    <property type="match status" value="1"/>
</dbReference>
<gene>
    <name evidence="2" type="ORF">ACFOZ9_16290</name>
</gene>